<accession>A0A2T4RXN5</accession>
<keyword evidence="1" id="KW-0472">Membrane</keyword>
<evidence type="ECO:0000313" key="3">
    <source>
        <dbReference type="Proteomes" id="UP000240400"/>
    </source>
</evidence>
<reference evidence="2 3" key="1">
    <citation type="journal article" date="2016" name="Front. Microbiol.">
        <title>Comprehensive Phylogenetic Analysis of Bovine Non-aureus Staphylococci Species Based on Whole-Genome Sequencing.</title>
        <authorList>
            <person name="Naushad S."/>
            <person name="Barkema H.W."/>
            <person name="Luby C."/>
            <person name="Condas L.A."/>
            <person name="Nobrega D.B."/>
            <person name="Carson D.A."/>
            <person name="De Buck J."/>
        </authorList>
    </citation>
    <scope>NUCLEOTIDE SEQUENCE [LARGE SCALE GENOMIC DNA]</scope>
    <source>
        <strain evidence="2 3">SNUC 4337</strain>
    </source>
</reference>
<gene>
    <name evidence="2" type="ORF">BUZ61_19680</name>
</gene>
<feature type="transmembrane region" description="Helical" evidence="1">
    <location>
        <begin position="6"/>
        <end position="25"/>
    </location>
</feature>
<protein>
    <submittedName>
        <fullName evidence="2">Uncharacterized protein</fullName>
    </submittedName>
</protein>
<sequence>MSPVLMWVLSLIFFVTVILIQGSLMKRIKSDWNLIVPVISVLVMTGLFIANYIVVPVYILYVLVTAFHVYRYTHGTVKNFKGFKD</sequence>
<feature type="transmembrane region" description="Helical" evidence="1">
    <location>
        <begin position="32"/>
        <end position="49"/>
    </location>
</feature>
<dbReference type="EMBL" id="PZHR01001224">
    <property type="protein sequence ID" value="PTK34856.1"/>
    <property type="molecule type" value="Genomic_DNA"/>
</dbReference>
<comment type="caution">
    <text evidence="2">The sequence shown here is derived from an EMBL/GenBank/DDBJ whole genome shotgun (WGS) entry which is preliminary data.</text>
</comment>
<evidence type="ECO:0000256" key="1">
    <source>
        <dbReference type="SAM" id="Phobius"/>
    </source>
</evidence>
<keyword evidence="1" id="KW-0812">Transmembrane</keyword>
<dbReference type="GeneID" id="77330601"/>
<feature type="transmembrane region" description="Helical" evidence="1">
    <location>
        <begin position="55"/>
        <end position="73"/>
    </location>
</feature>
<dbReference type="Proteomes" id="UP000240400">
    <property type="component" value="Unassembled WGS sequence"/>
</dbReference>
<name>A0A2T4RXN5_9STAP</name>
<dbReference type="AlphaFoldDB" id="A0A2T4RXN5"/>
<proteinExistence type="predicted"/>
<evidence type="ECO:0000313" key="2">
    <source>
        <dbReference type="EMBL" id="PTK34856.1"/>
    </source>
</evidence>
<organism evidence="2 3">
    <name type="scientific">Staphylococcus nepalensis</name>
    <dbReference type="NCBI Taxonomy" id="214473"/>
    <lineage>
        <taxon>Bacteria</taxon>
        <taxon>Bacillati</taxon>
        <taxon>Bacillota</taxon>
        <taxon>Bacilli</taxon>
        <taxon>Bacillales</taxon>
        <taxon>Staphylococcaceae</taxon>
        <taxon>Staphylococcus</taxon>
    </lineage>
</organism>
<dbReference type="RefSeq" id="WP_002479937.1">
    <property type="nucleotide sequence ID" value="NZ_PZHR01001224.1"/>
</dbReference>
<dbReference type="OrthoDB" id="2411387at2"/>
<keyword evidence="1" id="KW-1133">Transmembrane helix</keyword>